<protein>
    <submittedName>
        <fullName evidence="4">Secreted protein</fullName>
    </submittedName>
</protein>
<feature type="signal peptide" evidence="1">
    <location>
        <begin position="1"/>
        <end position="19"/>
    </location>
</feature>
<dbReference type="AlphaFoldDB" id="A0A0R3QKE9"/>
<accession>A0A0R3QKE9</accession>
<keyword evidence="3" id="KW-1185">Reference proteome</keyword>
<dbReference type="EMBL" id="UZAG01015514">
    <property type="protein sequence ID" value="VDO21065.1"/>
    <property type="molecule type" value="Genomic_DNA"/>
</dbReference>
<dbReference type="Pfam" id="PF12150">
    <property type="entry name" value="MFP2b"/>
    <property type="match status" value="1"/>
</dbReference>
<keyword evidence="1" id="KW-0732">Signal</keyword>
<gene>
    <name evidence="2" type="ORF">BTMF_LOCUS6168</name>
</gene>
<dbReference type="WBParaSite" id="BTMF_0000808701-mRNA-1">
    <property type="protein sequence ID" value="BTMF_0000808701-mRNA-1"/>
    <property type="gene ID" value="BTMF_0000808701"/>
</dbReference>
<evidence type="ECO:0000313" key="3">
    <source>
        <dbReference type="Proteomes" id="UP000280834"/>
    </source>
</evidence>
<evidence type="ECO:0000313" key="4">
    <source>
        <dbReference type="WBParaSite" id="BTMF_0000808701-mRNA-1"/>
    </source>
</evidence>
<proteinExistence type="predicted"/>
<dbReference type="SUPFAM" id="SSF141739">
    <property type="entry name" value="MFPT repeat-like"/>
    <property type="match status" value="1"/>
</dbReference>
<organism evidence="4">
    <name type="scientific">Brugia timori</name>
    <dbReference type="NCBI Taxonomy" id="42155"/>
    <lineage>
        <taxon>Eukaryota</taxon>
        <taxon>Metazoa</taxon>
        <taxon>Ecdysozoa</taxon>
        <taxon>Nematoda</taxon>
        <taxon>Chromadorea</taxon>
        <taxon>Rhabditida</taxon>
        <taxon>Spirurina</taxon>
        <taxon>Spiruromorpha</taxon>
        <taxon>Filarioidea</taxon>
        <taxon>Onchocercidae</taxon>
        <taxon>Brugia</taxon>
    </lineage>
</organism>
<evidence type="ECO:0000256" key="1">
    <source>
        <dbReference type="SAM" id="SignalP"/>
    </source>
</evidence>
<reference evidence="4" key="1">
    <citation type="submission" date="2017-02" db="UniProtKB">
        <authorList>
            <consortium name="WormBaseParasite"/>
        </authorList>
    </citation>
    <scope>IDENTIFICATION</scope>
</reference>
<sequence>MIIHFQEFIFLALTTVCSGDQQLLNFVRTERAAIYQSHSVPPQSFLFVNGSIPMPKEAIRPFERSLRDGTMTIDVAVALWIPGGGVPAIWGRAWEENGGMKAVFIFGNAVKVLNRGFRLLIYNGSPNSNGFKFMWMRVKDVDHGTILFSGTNMHTPAVFSEDGQYEFLGDADWQKRRMEFVKYGSDEPHTEDSLCSLAEMFWII</sequence>
<feature type="chain" id="PRO_5043130674" evidence="1">
    <location>
        <begin position="20"/>
        <end position="204"/>
    </location>
</feature>
<name>A0A0R3QKE9_9BILA</name>
<reference evidence="2 3" key="2">
    <citation type="submission" date="2018-11" db="EMBL/GenBank/DDBJ databases">
        <authorList>
            <consortium name="Pathogen Informatics"/>
        </authorList>
    </citation>
    <scope>NUCLEOTIDE SEQUENCE [LARGE SCALE GENOMIC DNA]</scope>
</reference>
<evidence type="ECO:0000313" key="2">
    <source>
        <dbReference type="EMBL" id="VDO21065.1"/>
    </source>
</evidence>
<dbReference type="InterPro" id="IPR021010">
    <property type="entry name" value="Cytosolic_motility_protein"/>
</dbReference>
<dbReference type="Proteomes" id="UP000280834">
    <property type="component" value="Unassembled WGS sequence"/>
</dbReference>